<dbReference type="Gene3D" id="3.40.50.300">
    <property type="entry name" value="P-loop containing nucleotide triphosphate hydrolases"/>
    <property type="match status" value="1"/>
</dbReference>
<feature type="compositionally biased region" description="Polar residues" evidence="4">
    <location>
        <begin position="466"/>
        <end position="476"/>
    </location>
</feature>
<dbReference type="Proteomes" id="UP001150941">
    <property type="component" value="Unassembled WGS sequence"/>
</dbReference>
<dbReference type="GO" id="GO:0006897">
    <property type="term" value="P:endocytosis"/>
    <property type="evidence" value="ECO:0007669"/>
    <property type="project" value="TreeGrafter"/>
</dbReference>
<dbReference type="GO" id="GO:0005525">
    <property type="term" value="F:GTP binding"/>
    <property type="evidence" value="ECO:0007669"/>
    <property type="project" value="InterPro"/>
</dbReference>
<protein>
    <submittedName>
        <fullName evidence="7">Uncharacterized protein</fullName>
    </submittedName>
</protein>
<comment type="caution">
    <text evidence="7">The sequence shown here is derived from an EMBL/GenBank/DDBJ whole genome shotgun (WGS) entry which is preliminary data.</text>
</comment>
<dbReference type="SUPFAM" id="SSF52540">
    <property type="entry name" value="P-loop containing nucleoside triphosphate hydrolases"/>
    <property type="match status" value="1"/>
</dbReference>
<dbReference type="GO" id="GO:0000266">
    <property type="term" value="P:mitochondrial fission"/>
    <property type="evidence" value="ECO:0007669"/>
    <property type="project" value="TreeGrafter"/>
</dbReference>
<dbReference type="EMBL" id="JAPQKS010000007">
    <property type="protein sequence ID" value="KAJ5220002.1"/>
    <property type="molecule type" value="Genomic_DNA"/>
</dbReference>
<dbReference type="PANTHER" id="PTHR11566:SF215">
    <property type="entry name" value="DYNAMIN GTPASE"/>
    <property type="match status" value="1"/>
</dbReference>
<dbReference type="GeneID" id="83205805"/>
<evidence type="ECO:0000256" key="1">
    <source>
        <dbReference type="ARBA" id="ARBA00022741"/>
    </source>
</evidence>
<dbReference type="SMART" id="SM00053">
    <property type="entry name" value="DYNc"/>
    <property type="match status" value="1"/>
</dbReference>
<dbReference type="GO" id="GO:0016559">
    <property type="term" value="P:peroxisome fission"/>
    <property type="evidence" value="ECO:0007669"/>
    <property type="project" value="TreeGrafter"/>
</dbReference>
<dbReference type="InterPro" id="IPR000375">
    <property type="entry name" value="Dynamin_stalk"/>
</dbReference>
<evidence type="ECO:0000313" key="8">
    <source>
        <dbReference type="Proteomes" id="UP001150941"/>
    </source>
</evidence>
<evidence type="ECO:0000256" key="4">
    <source>
        <dbReference type="SAM" id="MobiDB-lite"/>
    </source>
</evidence>
<dbReference type="InterPro" id="IPR001401">
    <property type="entry name" value="Dynamin_GTPase"/>
</dbReference>
<name>A0A9W9NHB8_9EURO</name>
<reference evidence="7" key="1">
    <citation type="submission" date="2022-11" db="EMBL/GenBank/DDBJ databases">
        <authorList>
            <person name="Petersen C."/>
        </authorList>
    </citation>
    <scope>NUCLEOTIDE SEQUENCE</scope>
    <source>
        <strain evidence="7">IBT 19713</strain>
    </source>
</reference>
<dbReference type="GO" id="GO:0016020">
    <property type="term" value="C:membrane"/>
    <property type="evidence" value="ECO:0007669"/>
    <property type="project" value="TreeGrafter"/>
</dbReference>
<dbReference type="InterPro" id="IPR022812">
    <property type="entry name" value="Dynamin"/>
</dbReference>
<dbReference type="GO" id="GO:0005874">
    <property type="term" value="C:microtubule"/>
    <property type="evidence" value="ECO:0007669"/>
    <property type="project" value="TreeGrafter"/>
</dbReference>
<dbReference type="Pfam" id="PF00350">
    <property type="entry name" value="Dynamin_N"/>
    <property type="match status" value="1"/>
</dbReference>
<dbReference type="PROSITE" id="PS51388">
    <property type="entry name" value="GED"/>
    <property type="match status" value="1"/>
</dbReference>
<dbReference type="Pfam" id="PF01031">
    <property type="entry name" value="Dynamin_M"/>
    <property type="match status" value="1"/>
</dbReference>
<dbReference type="AlphaFoldDB" id="A0A9W9NHB8"/>
<dbReference type="GO" id="GO:0003924">
    <property type="term" value="F:GTPase activity"/>
    <property type="evidence" value="ECO:0007669"/>
    <property type="project" value="InterPro"/>
</dbReference>
<dbReference type="RefSeq" id="XP_058326832.1">
    <property type="nucleotide sequence ID" value="XM_058478502.1"/>
</dbReference>
<dbReference type="OrthoDB" id="415706at2759"/>
<feature type="domain" description="Dynamin-type G" evidence="6">
    <location>
        <begin position="33"/>
        <end position="326"/>
    </location>
</feature>
<keyword evidence="3" id="KW-0175">Coiled coil</keyword>
<dbReference type="GO" id="GO:0005739">
    <property type="term" value="C:mitochondrion"/>
    <property type="evidence" value="ECO:0007669"/>
    <property type="project" value="TreeGrafter"/>
</dbReference>
<dbReference type="GO" id="GO:0008017">
    <property type="term" value="F:microtubule binding"/>
    <property type="evidence" value="ECO:0007669"/>
    <property type="project" value="TreeGrafter"/>
</dbReference>
<keyword evidence="8" id="KW-1185">Reference proteome</keyword>
<dbReference type="CDD" id="cd08771">
    <property type="entry name" value="DLP_1"/>
    <property type="match status" value="1"/>
</dbReference>
<dbReference type="InterPro" id="IPR027417">
    <property type="entry name" value="P-loop_NTPase"/>
</dbReference>
<dbReference type="InterPro" id="IPR045063">
    <property type="entry name" value="Dynamin_N"/>
</dbReference>
<evidence type="ECO:0000256" key="2">
    <source>
        <dbReference type="ARBA" id="ARBA00023134"/>
    </source>
</evidence>
<feature type="domain" description="GED" evidence="5">
    <location>
        <begin position="661"/>
        <end position="749"/>
    </location>
</feature>
<dbReference type="PANTHER" id="PTHR11566">
    <property type="entry name" value="DYNAMIN"/>
    <property type="match status" value="1"/>
</dbReference>
<keyword evidence="2" id="KW-0342">GTP-binding</keyword>
<dbReference type="FunFam" id="3.40.50.300:FF:001425">
    <property type="entry name" value="Dynamin GTPase, putative"/>
    <property type="match status" value="1"/>
</dbReference>
<gene>
    <name evidence="7" type="ORF">N7468_009206</name>
</gene>
<evidence type="ECO:0000259" key="6">
    <source>
        <dbReference type="PROSITE" id="PS51718"/>
    </source>
</evidence>
<feature type="compositionally biased region" description="Basic and acidic residues" evidence="4">
    <location>
        <begin position="478"/>
        <end position="488"/>
    </location>
</feature>
<sequence length="749" mass="84176">MTAKETSTLPTNLGDPALLEAIDKLFACNVGQYINLPQLVVVGDQSSGKSSVLEGLTKLSFPRDSGLCTRFATQIVFRRDGKLLERQITASIIPGNDTDSKEKQKLEAWQADSLQNLDHEGFTKMMNEAHDTMGLSSMTGDGKPTFSNSVLKLEIAGPNENHLSVIDVPGIFRTPTPGRTTIADRDMVYNMVVQYMRNPRSIILAVVPANVDTATQEIIHLARIEDPLEERTLKILTKPDLVDAGTMNRVIDMIEEGNRHGELGWIVVRNAGQAQLEEPGYDRDLEERMFFQSSPWNSLEEDNCGINSLIERLQHLLSAVVTREYPKVELEIAKALSEAKQALKDLGKERDTSFQQRALVLDVITEFQAVTGYALTAHYGMHDILKQDRTTRLVTIVSNRNARFSDDIATLGHRYQFHTHPSAADNETPGPSFSHEGQRPPKLQFKLKRQATDTSPKEKLEEADESLSNRGSSQSIEPAKKPSVESNRSKVADIQGILPEKIGITYPRQMGIIAWIAELYRDYRGFEIGTYNPILLSALMTEQSVNWTALAQEYISDIITAVHEFIVSVLENICCDKKLSSGIMSLMRADLQQRYKQAVDQFTQVSIYFMFEELIQMDISRQERLEAALESKTKTVPGYGEVISTGDLKIHNNMSNTEHAVQDLHDVLKSYYKVARKRFVDNVCMQAADYCLVTGEQAPMKLFTPSWVNQLSDRQLERLAGESRANQRQRQKLQKKINDLEAGRACLGY</sequence>
<feature type="region of interest" description="Disordered" evidence="4">
    <location>
        <begin position="420"/>
        <end position="488"/>
    </location>
</feature>
<reference evidence="7" key="2">
    <citation type="journal article" date="2023" name="IMA Fungus">
        <title>Comparative genomic study of the Penicillium genus elucidates a diverse pangenome and 15 lateral gene transfer events.</title>
        <authorList>
            <person name="Petersen C."/>
            <person name="Sorensen T."/>
            <person name="Nielsen M.R."/>
            <person name="Sondergaard T.E."/>
            <person name="Sorensen J.L."/>
            <person name="Fitzpatrick D.A."/>
            <person name="Frisvad J.C."/>
            <person name="Nielsen K.L."/>
        </authorList>
    </citation>
    <scope>NUCLEOTIDE SEQUENCE</scope>
    <source>
        <strain evidence="7">IBT 19713</strain>
    </source>
</reference>
<dbReference type="Gene3D" id="1.20.120.1240">
    <property type="entry name" value="Dynamin, middle domain"/>
    <property type="match status" value="1"/>
</dbReference>
<evidence type="ECO:0000313" key="7">
    <source>
        <dbReference type="EMBL" id="KAJ5220002.1"/>
    </source>
</evidence>
<proteinExistence type="predicted"/>
<keyword evidence="1" id="KW-0547">Nucleotide-binding</keyword>
<evidence type="ECO:0000259" key="5">
    <source>
        <dbReference type="PROSITE" id="PS51388"/>
    </source>
</evidence>
<dbReference type="InterPro" id="IPR020850">
    <property type="entry name" value="GED_dom"/>
</dbReference>
<evidence type="ECO:0000256" key="3">
    <source>
        <dbReference type="SAM" id="Coils"/>
    </source>
</evidence>
<accession>A0A9W9NHB8</accession>
<dbReference type="InterPro" id="IPR030381">
    <property type="entry name" value="G_DYNAMIN_dom"/>
</dbReference>
<organism evidence="7 8">
    <name type="scientific">Penicillium chermesinum</name>
    <dbReference type="NCBI Taxonomy" id="63820"/>
    <lineage>
        <taxon>Eukaryota</taxon>
        <taxon>Fungi</taxon>
        <taxon>Dikarya</taxon>
        <taxon>Ascomycota</taxon>
        <taxon>Pezizomycotina</taxon>
        <taxon>Eurotiomycetes</taxon>
        <taxon>Eurotiomycetidae</taxon>
        <taxon>Eurotiales</taxon>
        <taxon>Aspergillaceae</taxon>
        <taxon>Penicillium</taxon>
    </lineage>
</organism>
<feature type="coiled-coil region" evidence="3">
    <location>
        <begin position="716"/>
        <end position="743"/>
    </location>
</feature>
<dbReference type="PROSITE" id="PS51718">
    <property type="entry name" value="G_DYNAMIN_2"/>
    <property type="match status" value="1"/>
</dbReference>
<dbReference type="PRINTS" id="PR00195">
    <property type="entry name" value="DYNAMIN"/>
</dbReference>
<dbReference type="GO" id="GO:0048312">
    <property type="term" value="P:intracellular distribution of mitochondria"/>
    <property type="evidence" value="ECO:0007669"/>
    <property type="project" value="TreeGrafter"/>
</dbReference>